<evidence type="ECO:0000313" key="1">
    <source>
        <dbReference type="EMBL" id="PRY05747.1"/>
    </source>
</evidence>
<accession>A0A2T0QMQ2</accession>
<evidence type="ECO:0000313" key="2">
    <source>
        <dbReference type="Proteomes" id="UP000238083"/>
    </source>
</evidence>
<protein>
    <submittedName>
        <fullName evidence="1">Oligoribonuclease (3'-5' exoribonuclease)</fullName>
    </submittedName>
</protein>
<dbReference type="Gene3D" id="3.30.420.10">
    <property type="entry name" value="Ribonuclease H-like superfamily/Ribonuclease H"/>
    <property type="match status" value="1"/>
</dbReference>
<name>A0A2T0QMQ2_9ACTN</name>
<dbReference type="InterPro" id="IPR036397">
    <property type="entry name" value="RNaseH_sf"/>
</dbReference>
<keyword evidence="2" id="KW-1185">Reference proteome</keyword>
<dbReference type="EMBL" id="PVZF01000037">
    <property type="protein sequence ID" value="PRY05747.1"/>
    <property type="molecule type" value="Genomic_DNA"/>
</dbReference>
<dbReference type="SUPFAM" id="SSF53098">
    <property type="entry name" value="Ribonuclease H-like"/>
    <property type="match status" value="1"/>
</dbReference>
<dbReference type="AlphaFoldDB" id="A0A2T0QMQ2"/>
<dbReference type="Proteomes" id="UP000238083">
    <property type="component" value="Unassembled WGS sequence"/>
</dbReference>
<dbReference type="InterPro" id="IPR012337">
    <property type="entry name" value="RNaseH-like_sf"/>
</dbReference>
<proteinExistence type="predicted"/>
<comment type="caution">
    <text evidence="1">The sequence shown here is derived from an EMBL/GenBank/DDBJ whole genome shotgun (WGS) entry which is preliminary data.</text>
</comment>
<gene>
    <name evidence="1" type="ORF">CLV37_1378</name>
</gene>
<dbReference type="GO" id="GO:0003676">
    <property type="term" value="F:nucleic acid binding"/>
    <property type="evidence" value="ECO:0007669"/>
    <property type="project" value="InterPro"/>
</dbReference>
<sequence length="198" mass="21568">MLHVPTGGGFVLVLDLEDSGNADVRETGASLLEVGGILCRDDTDLTPIDAISLLVCPVHPGETWSTMVPVVCEMHTKSGLWVEAVRDGAPVEDIDQRLAAWLDHRTGGCTDVVLAGSGVSHHDQPWLRAHLPATNTRLRFGTLDAAVIRRGLQFARRNDLVDLERDLHAKPHRALADAELHRAELVGYLRMLSRIPAA</sequence>
<reference evidence="1 2" key="1">
    <citation type="submission" date="2018-03" db="EMBL/GenBank/DDBJ databases">
        <title>Genomic Encyclopedia of Archaeal and Bacterial Type Strains, Phase II (KMG-II): from individual species to whole genera.</title>
        <authorList>
            <person name="Goeker M."/>
        </authorList>
    </citation>
    <scope>NUCLEOTIDE SEQUENCE [LARGE SCALE GENOMIC DNA]</scope>
    <source>
        <strain evidence="1 2">DSM 19711</strain>
    </source>
</reference>
<organism evidence="1 2">
    <name type="scientific">Kineococcus rhizosphaerae</name>
    <dbReference type="NCBI Taxonomy" id="559628"/>
    <lineage>
        <taxon>Bacteria</taxon>
        <taxon>Bacillati</taxon>
        <taxon>Actinomycetota</taxon>
        <taxon>Actinomycetes</taxon>
        <taxon>Kineosporiales</taxon>
        <taxon>Kineosporiaceae</taxon>
        <taxon>Kineococcus</taxon>
    </lineage>
</organism>